<sequence length="33" mass="3861">MISVLCFRILELSLSVQSEWILDLLAFHLIILM</sequence>
<proteinExistence type="evidence at transcript level"/>
<name>A0A076KZW2_NEPPI</name>
<dbReference type="AlphaFoldDB" id="A0A076KZW2"/>
<organism evidence="1">
    <name type="scientific">Nephila pilipes</name>
    <name type="common">Giant wood spider</name>
    <name type="synonym">Nephila maculata</name>
    <dbReference type="NCBI Taxonomy" id="299642"/>
    <lineage>
        <taxon>Eukaryota</taxon>
        <taxon>Metazoa</taxon>
        <taxon>Ecdysozoa</taxon>
        <taxon>Arthropoda</taxon>
        <taxon>Chelicerata</taxon>
        <taxon>Arachnida</taxon>
        <taxon>Araneae</taxon>
        <taxon>Araneomorphae</taxon>
        <taxon>Entelegynae</taxon>
        <taxon>Araneoidea</taxon>
        <taxon>Nephilidae</taxon>
        <taxon>Nephila</taxon>
    </lineage>
</organism>
<dbReference type="EMBL" id="KF433595">
    <property type="protein sequence ID" value="AII97917.1"/>
    <property type="molecule type" value="mRNA"/>
</dbReference>
<reference evidence="1" key="1">
    <citation type="submission" date="2013-07" db="EMBL/GenBank/DDBJ databases">
        <title>Nephila pilipes venom gland.</title>
        <authorList>
            <person name="Huo L.J."/>
        </authorList>
    </citation>
    <scope>NUCLEOTIDE SEQUENCE</scope>
    <source>
        <tissue evidence="1">Venom gland</tissue>
    </source>
</reference>
<evidence type="ECO:0000313" key="1">
    <source>
        <dbReference type="EMBL" id="AII97917.1"/>
    </source>
</evidence>
<accession>A0A076KZW2</accession>
<protein>
    <submittedName>
        <fullName evidence="1">BLTX552</fullName>
    </submittedName>
</protein>